<accession>A0A6M8BBM3</accession>
<dbReference type="InterPro" id="IPR003691">
    <property type="entry name" value="FluC"/>
</dbReference>
<dbReference type="KEGG" id="theu:HPC62_15950"/>
<keyword evidence="10" id="KW-0479">Metal-binding</keyword>
<evidence type="ECO:0000256" key="9">
    <source>
        <dbReference type="ARBA" id="ARBA00049940"/>
    </source>
</evidence>
<dbReference type="GO" id="GO:0062054">
    <property type="term" value="F:fluoride channel activity"/>
    <property type="evidence" value="ECO:0007669"/>
    <property type="project" value="UniProtKB-UniRule"/>
</dbReference>
<feature type="transmembrane region" description="Helical" evidence="10">
    <location>
        <begin position="39"/>
        <end position="60"/>
    </location>
</feature>
<protein>
    <recommendedName>
        <fullName evidence="10">Fluoride-specific ion channel FluC</fullName>
    </recommendedName>
</protein>
<dbReference type="AlphaFoldDB" id="A0A6M8BBM3"/>
<dbReference type="GO" id="GO:0005886">
    <property type="term" value="C:plasma membrane"/>
    <property type="evidence" value="ECO:0007669"/>
    <property type="project" value="UniProtKB-SubCell"/>
</dbReference>
<gene>
    <name evidence="10 11" type="primary">crcB</name>
    <name evidence="10" type="synonym">fluC</name>
    <name evidence="11" type="ORF">HPC62_15950</name>
</gene>
<evidence type="ECO:0000256" key="7">
    <source>
        <dbReference type="ARBA" id="ARBA00035120"/>
    </source>
</evidence>
<dbReference type="Proteomes" id="UP000505210">
    <property type="component" value="Chromosome"/>
</dbReference>
<keyword evidence="12" id="KW-1185">Reference proteome</keyword>
<evidence type="ECO:0000256" key="5">
    <source>
        <dbReference type="ARBA" id="ARBA00023136"/>
    </source>
</evidence>
<dbReference type="RefSeq" id="WP_172357257.1">
    <property type="nucleotide sequence ID" value="NZ_CP053661.1"/>
</dbReference>
<comment type="caution">
    <text evidence="10">Lacks conserved residue(s) required for the propagation of feature annotation.</text>
</comment>
<keyword evidence="5 10" id="KW-0472">Membrane</keyword>
<comment type="activity regulation">
    <text evidence="10">Na(+) is not transported, but it plays an essential structural role and its presence is essential for fluoride channel function.</text>
</comment>
<dbReference type="PANTHER" id="PTHR28259:SF1">
    <property type="entry name" value="FLUORIDE EXPORT PROTEIN 1-RELATED"/>
    <property type="match status" value="1"/>
</dbReference>
<dbReference type="EMBL" id="CP053661">
    <property type="protein sequence ID" value="QKD83492.1"/>
    <property type="molecule type" value="Genomic_DNA"/>
</dbReference>
<proteinExistence type="inferred from homology"/>
<feature type="binding site" evidence="10">
    <location>
        <position position="85"/>
    </location>
    <ligand>
        <name>Na(+)</name>
        <dbReference type="ChEBI" id="CHEBI:29101"/>
        <note>structural</note>
    </ligand>
</feature>
<name>A0A6M8BBM3_9CYAN</name>
<keyword evidence="10" id="KW-0406">Ion transport</keyword>
<organism evidence="11 12">
    <name type="scientific">Thermoleptolyngbya sichuanensis A183</name>
    <dbReference type="NCBI Taxonomy" id="2737172"/>
    <lineage>
        <taxon>Bacteria</taxon>
        <taxon>Bacillati</taxon>
        <taxon>Cyanobacteriota</taxon>
        <taxon>Cyanophyceae</taxon>
        <taxon>Oculatellales</taxon>
        <taxon>Oculatellaceae</taxon>
        <taxon>Thermoleptolyngbya</taxon>
        <taxon>Thermoleptolyngbya sichuanensis</taxon>
    </lineage>
</organism>
<dbReference type="HAMAP" id="MF_00454">
    <property type="entry name" value="FluC"/>
    <property type="match status" value="1"/>
</dbReference>
<feature type="transmembrane region" description="Helical" evidence="10">
    <location>
        <begin position="110"/>
        <end position="132"/>
    </location>
</feature>
<keyword evidence="3 10" id="KW-0812">Transmembrane</keyword>
<keyword evidence="4 10" id="KW-1133">Transmembrane helix</keyword>
<evidence type="ECO:0000256" key="1">
    <source>
        <dbReference type="ARBA" id="ARBA00004651"/>
    </source>
</evidence>
<reference evidence="11 12" key="1">
    <citation type="submission" date="2020-05" db="EMBL/GenBank/DDBJ databases">
        <title>Complete genome sequence of of a novel Thermoleptolyngbya strain isolated from hot springs of Ganzi, Sichuan China.</title>
        <authorList>
            <person name="Tang J."/>
            <person name="Daroch M."/>
            <person name="Li L."/>
            <person name="Waleron K."/>
            <person name="Waleron M."/>
            <person name="Waleron M."/>
        </authorList>
    </citation>
    <scope>NUCLEOTIDE SEQUENCE [LARGE SCALE GENOMIC DNA]</scope>
    <source>
        <strain evidence="11 12">PKUAC-SCTA183</strain>
    </source>
</reference>
<evidence type="ECO:0000256" key="4">
    <source>
        <dbReference type="ARBA" id="ARBA00022989"/>
    </source>
</evidence>
<keyword evidence="2 10" id="KW-1003">Cell membrane</keyword>
<keyword evidence="10" id="KW-0813">Transport</keyword>
<comment type="function">
    <text evidence="9 10">Fluoride-specific ion channel. Important for reducing fluoride concentration in the cell, thus reducing its toxicity.</text>
</comment>
<evidence type="ECO:0000256" key="10">
    <source>
        <dbReference type="HAMAP-Rule" id="MF_00454"/>
    </source>
</evidence>
<comment type="catalytic activity">
    <reaction evidence="8">
        <text>fluoride(in) = fluoride(out)</text>
        <dbReference type="Rhea" id="RHEA:76159"/>
        <dbReference type="ChEBI" id="CHEBI:17051"/>
    </reaction>
    <physiologicalReaction direction="left-to-right" evidence="8">
        <dbReference type="Rhea" id="RHEA:76160"/>
    </physiologicalReaction>
</comment>
<dbReference type="GO" id="GO:0046872">
    <property type="term" value="F:metal ion binding"/>
    <property type="evidence" value="ECO:0007669"/>
    <property type="project" value="UniProtKB-KW"/>
</dbReference>
<sequence length="138" mass="14797">MLQNPAFRTPMAIALGAILGALSRHFLSSWISHWVGSDLPIGTLLINLTGCFGMGLLATLFGQRVLGHAPELQLMLTTGFLGSYTTFSSYELDLARLAYQRELAADGLYWGASTLLGFGSLLLGVWVARAIAPPVTLD</sequence>
<dbReference type="Pfam" id="PF02537">
    <property type="entry name" value="CRCB"/>
    <property type="match status" value="1"/>
</dbReference>
<evidence type="ECO:0000256" key="2">
    <source>
        <dbReference type="ARBA" id="ARBA00022475"/>
    </source>
</evidence>
<keyword evidence="6 10" id="KW-0407">Ion channel</keyword>
<feature type="binding site" evidence="10">
    <location>
        <position position="82"/>
    </location>
    <ligand>
        <name>Na(+)</name>
        <dbReference type="ChEBI" id="CHEBI:29101"/>
        <note>structural</note>
    </ligand>
</feature>
<dbReference type="PANTHER" id="PTHR28259">
    <property type="entry name" value="FLUORIDE EXPORT PROTEIN 1-RELATED"/>
    <property type="match status" value="1"/>
</dbReference>
<evidence type="ECO:0000256" key="6">
    <source>
        <dbReference type="ARBA" id="ARBA00023303"/>
    </source>
</evidence>
<evidence type="ECO:0000256" key="8">
    <source>
        <dbReference type="ARBA" id="ARBA00035585"/>
    </source>
</evidence>
<dbReference type="GO" id="GO:0140114">
    <property type="term" value="P:cellular detoxification of fluoride"/>
    <property type="evidence" value="ECO:0007669"/>
    <property type="project" value="UniProtKB-UniRule"/>
</dbReference>
<keyword evidence="10" id="KW-0915">Sodium</keyword>
<evidence type="ECO:0000256" key="3">
    <source>
        <dbReference type="ARBA" id="ARBA00022692"/>
    </source>
</evidence>
<evidence type="ECO:0000313" key="12">
    <source>
        <dbReference type="Proteomes" id="UP000505210"/>
    </source>
</evidence>
<comment type="similarity">
    <text evidence="7 10">Belongs to the fluoride channel Fluc/FEX (TC 1.A.43) family.</text>
</comment>
<dbReference type="NCBIfam" id="TIGR00494">
    <property type="entry name" value="crcB"/>
    <property type="match status" value="1"/>
</dbReference>
<comment type="subcellular location">
    <subcellularLocation>
        <location evidence="1 10">Cell membrane</location>
        <topology evidence="1 10">Multi-pass membrane protein</topology>
    </subcellularLocation>
</comment>
<evidence type="ECO:0000313" key="11">
    <source>
        <dbReference type="EMBL" id="QKD83492.1"/>
    </source>
</evidence>